<dbReference type="SUPFAM" id="SSF50129">
    <property type="entry name" value="GroES-like"/>
    <property type="match status" value="1"/>
</dbReference>
<reference evidence="10 11" key="1">
    <citation type="submission" date="2020-08" db="EMBL/GenBank/DDBJ databases">
        <title>Whole genome shotgun sequence of Actinocatenispora thailandica NBRC 105041.</title>
        <authorList>
            <person name="Komaki H."/>
            <person name="Tamura T."/>
        </authorList>
    </citation>
    <scope>NUCLEOTIDE SEQUENCE [LARGE SCALE GENOMIC DNA]</scope>
    <source>
        <strain evidence="10 11">NBRC 105041</strain>
    </source>
</reference>
<accession>A0A7R7DMJ8</accession>
<dbReference type="GO" id="GO:0016491">
    <property type="term" value="F:oxidoreductase activity"/>
    <property type="evidence" value="ECO:0007669"/>
    <property type="project" value="UniProtKB-KW"/>
</dbReference>
<comment type="similarity">
    <text evidence="2 7">Belongs to the zinc-containing alcohol dehydrogenase family.</text>
</comment>
<dbReference type="InterPro" id="IPR011032">
    <property type="entry name" value="GroES-like_sf"/>
</dbReference>
<comment type="cofactor">
    <cofactor evidence="1 7">
        <name>Zn(2+)</name>
        <dbReference type="ChEBI" id="CHEBI:29105"/>
    </cofactor>
</comment>
<keyword evidence="6" id="KW-0520">NAD</keyword>
<gene>
    <name evidence="10" type="ORF">Athai_16300</name>
</gene>
<dbReference type="InterPro" id="IPR013154">
    <property type="entry name" value="ADH-like_N"/>
</dbReference>
<evidence type="ECO:0000256" key="2">
    <source>
        <dbReference type="ARBA" id="ARBA00008072"/>
    </source>
</evidence>
<keyword evidence="4 7" id="KW-0862">Zinc</keyword>
<evidence type="ECO:0000259" key="8">
    <source>
        <dbReference type="Pfam" id="PF00107"/>
    </source>
</evidence>
<organism evidence="10 11">
    <name type="scientific">Actinocatenispora thailandica</name>
    <dbReference type="NCBI Taxonomy" id="227318"/>
    <lineage>
        <taxon>Bacteria</taxon>
        <taxon>Bacillati</taxon>
        <taxon>Actinomycetota</taxon>
        <taxon>Actinomycetes</taxon>
        <taxon>Micromonosporales</taxon>
        <taxon>Micromonosporaceae</taxon>
        <taxon>Actinocatenispora</taxon>
    </lineage>
</organism>
<evidence type="ECO:0000256" key="1">
    <source>
        <dbReference type="ARBA" id="ARBA00001947"/>
    </source>
</evidence>
<evidence type="ECO:0000256" key="6">
    <source>
        <dbReference type="ARBA" id="ARBA00023027"/>
    </source>
</evidence>
<evidence type="ECO:0000256" key="5">
    <source>
        <dbReference type="ARBA" id="ARBA00023002"/>
    </source>
</evidence>
<dbReference type="Gene3D" id="3.40.50.720">
    <property type="entry name" value="NAD(P)-binding Rossmann-like Domain"/>
    <property type="match status" value="1"/>
</dbReference>
<dbReference type="EMBL" id="AP023355">
    <property type="protein sequence ID" value="BCJ34127.1"/>
    <property type="molecule type" value="Genomic_DNA"/>
</dbReference>
<dbReference type="InterPro" id="IPR036291">
    <property type="entry name" value="NAD(P)-bd_dom_sf"/>
</dbReference>
<evidence type="ECO:0000313" key="10">
    <source>
        <dbReference type="EMBL" id="BCJ34127.1"/>
    </source>
</evidence>
<name>A0A7R7DMJ8_9ACTN</name>
<dbReference type="RefSeq" id="WP_203960895.1">
    <property type="nucleotide sequence ID" value="NZ_AP023355.1"/>
</dbReference>
<dbReference type="Proteomes" id="UP000611640">
    <property type="component" value="Chromosome"/>
</dbReference>
<sequence length="380" mass="40541">MKALLYRGARRVELATVEQPAITDPADAIVQISTTNICGSDLHMYEGRTDVADRTILGHENMGVVTEVGSGVMHRRVGDRVSVPFNIACGTCRNCEAGWTSYCLRTNPTEGMDGAAYGYASMGPYAGGQAEYLRVPYADFNLLALPPGTGHEADFAMLSDVFPTGYHATELAQVGPGDRVAVFGAGPVGLMAAHSAYLRGASRVYVVDKEPDRLRLAAEIDAVPIDLSQGDPVEQIMDATGGAGADKGVEAVGYQAHDATGQEHPALALDNLVRVVRSAGAIGVVGVYLPQEPGGVDEAARQGRIGWDYGTFFAKGLRMGSGQAPVKRYNRQLRDMIVAGRSRPGWIVSHELPLAAGPDAYERFDRREDGWTKVLLHPAA</sequence>
<dbReference type="InterPro" id="IPR013149">
    <property type="entry name" value="ADH-like_C"/>
</dbReference>
<dbReference type="Gene3D" id="3.90.180.10">
    <property type="entry name" value="Medium-chain alcohol dehydrogenases, catalytic domain"/>
    <property type="match status" value="1"/>
</dbReference>
<dbReference type="SUPFAM" id="SSF51735">
    <property type="entry name" value="NAD(P)-binding Rossmann-fold domains"/>
    <property type="match status" value="1"/>
</dbReference>
<evidence type="ECO:0000256" key="4">
    <source>
        <dbReference type="ARBA" id="ARBA00022833"/>
    </source>
</evidence>
<keyword evidence="11" id="KW-1185">Reference proteome</keyword>
<evidence type="ECO:0000256" key="3">
    <source>
        <dbReference type="ARBA" id="ARBA00022723"/>
    </source>
</evidence>
<protein>
    <submittedName>
        <fullName evidence="10">Aldehyde dehydrogenase</fullName>
    </submittedName>
</protein>
<evidence type="ECO:0000256" key="7">
    <source>
        <dbReference type="RuleBase" id="RU361277"/>
    </source>
</evidence>
<dbReference type="Pfam" id="PF08240">
    <property type="entry name" value="ADH_N"/>
    <property type="match status" value="1"/>
</dbReference>
<dbReference type="Pfam" id="PF00107">
    <property type="entry name" value="ADH_zinc_N"/>
    <property type="match status" value="1"/>
</dbReference>
<feature type="domain" description="Alcohol dehydrogenase-like N-terminal" evidence="9">
    <location>
        <begin position="25"/>
        <end position="139"/>
    </location>
</feature>
<dbReference type="PANTHER" id="PTHR42813:SF3">
    <property type="entry name" value="GLUTATHIONE-INDEPENDENT FORMALDEHYDE DEHYDROGENASE"/>
    <property type="match status" value="1"/>
</dbReference>
<dbReference type="CDD" id="cd08282">
    <property type="entry name" value="PFDH_like"/>
    <property type="match status" value="1"/>
</dbReference>
<dbReference type="AlphaFoldDB" id="A0A7R7DMJ8"/>
<dbReference type="GO" id="GO:0008270">
    <property type="term" value="F:zinc ion binding"/>
    <property type="evidence" value="ECO:0007669"/>
    <property type="project" value="InterPro"/>
</dbReference>
<dbReference type="InterPro" id="IPR002328">
    <property type="entry name" value="ADH_Zn_CS"/>
</dbReference>
<proteinExistence type="inferred from homology"/>
<evidence type="ECO:0000259" key="9">
    <source>
        <dbReference type="Pfam" id="PF08240"/>
    </source>
</evidence>
<dbReference type="PANTHER" id="PTHR42813">
    <property type="entry name" value="ZINC-TYPE ALCOHOL DEHYDROGENASE-LIKE"/>
    <property type="match status" value="1"/>
</dbReference>
<keyword evidence="3 7" id="KW-0479">Metal-binding</keyword>
<keyword evidence="5" id="KW-0560">Oxidoreductase</keyword>
<feature type="domain" description="Alcohol dehydrogenase-like C-terminal" evidence="8">
    <location>
        <begin position="187"/>
        <end position="287"/>
    </location>
</feature>
<dbReference type="PROSITE" id="PS00059">
    <property type="entry name" value="ADH_ZINC"/>
    <property type="match status" value="1"/>
</dbReference>
<evidence type="ECO:0000313" key="11">
    <source>
        <dbReference type="Proteomes" id="UP000611640"/>
    </source>
</evidence>
<dbReference type="KEGG" id="atl:Athai_16300"/>